<evidence type="ECO:0000313" key="4">
    <source>
        <dbReference type="Proteomes" id="UP000000788"/>
    </source>
</evidence>
<dbReference type="HOGENOM" id="CLU_3102524_0_0_3"/>
<dbReference type="EMBL" id="CP000878">
    <property type="protein sequence ID" value="ABX08313.1"/>
    <property type="molecule type" value="Genomic_DNA"/>
</dbReference>
<dbReference type="Proteomes" id="UP000000788">
    <property type="component" value="Chromosome"/>
</dbReference>
<dbReference type="KEGG" id="pmj:P9211_03781"/>
<dbReference type="EMBL" id="CP000878">
    <property type="protein sequence ID" value="ABX08309.1"/>
    <property type="molecule type" value="Genomic_DNA"/>
</dbReference>
<keyword evidence="4" id="KW-1185">Reference proteome</keyword>
<gene>
    <name evidence="2" type="ordered locus">P9211_03781</name>
    <name evidence="3" type="ordered locus">P9211_03821</name>
</gene>
<dbReference type="AlphaFoldDB" id="A9BDZ9"/>
<organism evidence="2 4">
    <name type="scientific">Prochlorococcus marinus (strain MIT 9211)</name>
    <dbReference type="NCBI Taxonomy" id="93059"/>
    <lineage>
        <taxon>Bacteria</taxon>
        <taxon>Bacillati</taxon>
        <taxon>Cyanobacteriota</taxon>
        <taxon>Cyanophyceae</taxon>
        <taxon>Synechococcales</taxon>
        <taxon>Prochlorococcaceae</taxon>
        <taxon>Prochlorococcus</taxon>
    </lineage>
</organism>
<name>A9BDZ9_PROM4</name>
<accession>A9BDZ9</accession>
<evidence type="ECO:0000313" key="2">
    <source>
        <dbReference type="EMBL" id="ABX08309.1"/>
    </source>
</evidence>
<feature type="region of interest" description="Disordered" evidence="1">
    <location>
        <begin position="1"/>
        <end position="24"/>
    </location>
</feature>
<protein>
    <submittedName>
        <fullName evidence="2">Uncharacterized protein</fullName>
    </submittedName>
</protein>
<feature type="compositionally biased region" description="Polar residues" evidence="1">
    <location>
        <begin position="7"/>
        <end position="19"/>
    </location>
</feature>
<evidence type="ECO:0000256" key="1">
    <source>
        <dbReference type="SAM" id="MobiDB-lite"/>
    </source>
</evidence>
<proteinExistence type="predicted"/>
<sequence length="51" mass="5664">MNCIRSDASSKNDQQSKSGLKSGRPLSVFKNLWCLRGFLLEEIRAHALVGT</sequence>
<dbReference type="KEGG" id="pmj:P9211_03821"/>
<reference evidence="2" key="2">
    <citation type="submission" date="2007-10" db="EMBL/GenBank/DDBJ databases">
        <authorList>
            <person name="Chisholm S."/>
            <person name="Huang K."/>
            <person name="Martiny A."/>
            <person name="Kettler G."/>
            <person name="Coleman M."/>
            <person name="Coe A."/>
            <person name="Ferriera S."/>
            <person name="Johnson J."/>
            <person name="Frazier M."/>
            <person name="Venter J.C."/>
        </authorList>
    </citation>
    <scope>NUCLEOTIDE SEQUENCE</scope>
    <source>
        <strain evidence="2">MIT9211</strain>
    </source>
</reference>
<reference evidence="2 4" key="1">
    <citation type="journal article" date="2007" name="PLoS Genet.">
        <title>Patterns and implications of gene gain and loss in the evolution of Prochlorococcus.</title>
        <authorList>
            <person name="Kettler G.C."/>
            <person name="Martiny A.C."/>
            <person name="Huang K."/>
            <person name="Zucker J."/>
            <person name="Coleman M.L."/>
            <person name="Rodrigue S."/>
            <person name="Chen F."/>
            <person name="Lapidus A."/>
            <person name="Ferriera S."/>
            <person name="Johnson J."/>
            <person name="Steglich C."/>
            <person name="Church G.M."/>
            <person name="Richardson P."/>
            <person name="Chisholm S.W."/>
        </authorList>
    </citation>
    <scope>NUCLEOTIDE SEQUENCE [LARGE SCALE GENOMIC DNA]</scope>
    <source>
        <strain evidence="4">MIT 9211</strain>
        <strain evidence="2">MIT9211</strain>
    </source>
</reference>
<evidence type="ECO:0000313" key="3">
    <source>
        <dbReference type="EMBL" id="ABX08313.1"/>
    </source>
</evidence>